<sequence>MERSTTETTPIGESQQLAKTVVQPLLEQQTEQKSRLTIRLTEVRADAKAHAQKATQLLEAHIEAHIPEAENQEAQNRVIPEAARSQLEALAKEEGVPSAEFISRSRQVLQTSARLRDQTVTDQRTLEEQVSSHQRDIRWKIDERIRELDRVKGVKRIPAALEKRRLEGQKAAAQRQIDQLTPQVEAKRQLIDQIAEQEKPIRLKQEETILTEIGEEIQAIRSEYERLNQEVLQDGVTTAEIREAYIQQVIAPKVDKIIEE</sequence>
<evidence type="ECO:0000313" key="1">
    <source>
        <dbReference type="EMBL" id="KKU01844.1"/>
    </source>
</evidence>
<accession>A0A0G1M146</accession>
<dbReference type="PATRIC" id="fig|1618366.3.peg.898"/>
<name>A0A0G1M146_9BACT</name>
<reference evidence="1 2" key="1">
    <citation type="journal article" date="2015" name="Nature">
        <title>rRNA introns, odd ribosomes, and small enigmatic genomes across a large radiation of phyla.</title>
        <authorList>
            <person name="Brown C.T."/>
            <person name="Hug L.A."/>
            <person name="Thomas B.C."/>
            <person name="Sharon I."/>
            <person name="Castelle C.J."/>
            <person name="Singh A."/>
            <person name="Wilkins M.J."/>
            <person name="Williams K.H."/>
            <person name="Banfield J.F."/>
        </authorList>
    </citation>
    <scope>NUCLEOTIDE SEQUENCE [LARGE SCALE GENOMIC DNA]</scope>
</reference>
<dbReference type="Proteomes" id="UP000034264">
    <property type="component" value="Unassembled WGS sequence"/>
</dbReference>
<dbReference type="AlphaFoldDB" id="A0A0G1M146"/>
<gene>
    <name evidence="1" type="ORF">UX05_C0016G0015</name>
</gene>
<dbReference type="EMBL" id="LCKS01000016">
    <property type="protein sequence ID" value="KKU01844.1"/>
    <property type="molecule type" value="Genomic_DNA"/>
</dbReference>
<evidence type="ECO:0000313" key="2">
    <source>
        <dbReference type="Proteomes" id="UP000034264"/>
    </source>
</evidence>
<proteinExistence type="predicted"/>
<protein>
    <submittedName>
        <fullName evidence="1">Uncharacterized protein</fullName>
    </submittedName>
</protein>
<organism evidence="1 2">
    <name type="scientific">Candidatus Amesbacteria bacterium GW2011_GWC2_45_19</name>
    <dbReference type="NCBI Taxonomy" id="1618366"/>
    <lineage>
        <taxon>Bacteria</taxon>
        <taxon>Candidatus Amesiibacteriota</taxon>
    </lineage>
</organism>
<comment type="caution">
    <text evidence="1">The sequence shown here is derived from an EMBL/GenBank/DDBJ whole genome shotgun (WGS) entry which is preliminary data.</text>
</comment>